<gene>
    <name evidence="1" type="ORF">ab3b_01773</name>
</gene>
<dbReference type="PATRIC" id="fig|137591.24.peg.1720"/>
<sequence length="59" mass="6787">MLTIFIIAAIGFWFYGKHRLKRVVVKADHATPFDKIGASANRTNVFDGQFEEIRTTKMK</sequence>
<reference evidence="1 2" key="1">
    <citation type="journal article" date="2015" name="Microbiology (Mosc.)">
        <title>Genomics of the Weissella cibaria species with an examination of its metabolic traits.</title>
        <authorList>
            <person name="Lynch K.M."/>
            <person name="Lucid A."/>
            <person name="Arendt E.K."/>
            <person name="Sleator R.D."/>
            <person name="Lucey B."/>
            <person name="Coffey A."/>
        </authorList>
    </citation>
    <scope>NUCLEOTIDE SEQUENCE [LARGE SCALE GENOMIC DNA]</scope>
    <source>
        <strain evidence="1 2">AB3b</strain>
    </source>
</reference>
<evidence type="ECO:0000313" key="2">
    <source>
        <dbReference type="Proteomes" id="UP000032289"/>
    </source>
</evidence>
<protein>
    <submittedName>
        <fullName evidence="1">Uncharacterized protein</fullName>
    </submittedName>
</protein>
<dbReference type="RefSeq" id="WP_043941601.1">
    <property type="nucleotide sequence ID" value="NZ_JWHT01000041.1"/>
</dbReference>
<dbReference type="EMBL" id="JWHT01000041">
    <property type="protein sequence ID" value="KIU22378.1"/>
    <property type="molecule type" value="Genomic_DNA"/>
</dbReference>
<name>A0A0D1JM20_9LACO</name>
<accession>A0A0D1JM20</accession>
<dbReference type="AlphaFoldDB" id="A0A0D1JM20"/>
<proteinExistence type="predicted"/>
<dbReference type="Proteomes" id="UP000032289">
    <property type="component" value="Unassembled WGS sequence"/>
</dbReference>
<organism evidence="1 2">
    <name type="scientific">Weissella cibaria</name>
    <dbReference type="NCBI Taxonomy" id="137591"/>
    <lineage>
        <taxon>Bacteria</taxon>
        <taxon>Bacillati</taxon>
        <taxon>Bacillota</taxon>
        <taxon>Bacilli</taxon>
        <taxon>Lactobacillales</taxon>
        <taxon>Lactobacillaceae</taxon>
        <taxon>Weissella</taxon>
    </lineage>
</organism>
<comment type="caution">
    <text evidence="1">The sequence shown here is derived from an EMBL/GenBank/DDBJ whole genome shotgun (WGS) entry which is preliminary data.</text>
</comment>
<evidence type="ECO:0000313" key="1">
    <source>
        <dbReference type="EMBL" id="KIU22378.1"/>
    </source>
</evidence>